<dbReference type="EMBL" id="SEOQ01000699">
    <property type="protein sequence ID" value="TFY58166.1"/>
    <property type="molecule type" value="Genomic_DNA"/>
</dbReference>
<reference evidence="2 3" key="1">
    <citation type="submission" date="2019-02" db="EMBL/GenBank/DDBJ databases">
        <title>Genome sequencing of the rare red list fungi Dentipellis fragilis.</title>
        <authorList>
            <person name="Buettner E."/>
            <person name="Kellner H."/>
        </authorList>
    </citation>
    <scope>NUCLEOTIDE SEQUENCE [LARGE SCALE GENOMIC DNA]</scope>
    <source>
        <strain evidence="2 3">DSM 105465</strain>
    </source>
</reference>
<feature type="region of interest" description="Disordered" evidence="1">
    <location>
        <begin position="1"/>
        <end position="51"/>
    </location>
</feature>
<accession>A0A4Y9Y6N1</accession>
<dbReference type="Proteomes" id="UP000298327">
    <property type="component" value="Unassembled WGS sequence"/>
</dbReference>
<evidence type="ECO:0000313" key="3">
    <source>
        <dbReference type="Proteomes" id="UP000298327"/>
    </source>
</evidence>
<feature type="compositionally biased region" description="Low complexity" evidence="1">
    <location>
        <begin position="13"/>
        <end position="31"/>
    </location>
</feature>
<keyword evidence="3" id="KW-1185">Reference proteome</keyword>
<comment type="caution">
    <text evidence="2">The sequence shown here is derived from an EMBL/GenBank/DDBJ whole genome shotgun (WGS) entry which is preliminary data.</text>
</comment>
<evidence type="ECO:0000313" key="2">
    <source>
        <dbReference type="EMBL" id="TFY58166.1"/>
    </source>
</evidence>
<protein>
    <submittedName>
        <fullName evidence="2">Uncharacterized protein</fullName>
    </submittedName>
</protein>
<evidence type="ECO:0000256" key="1">
    <source>
        <dbReference type="SAM" id="MobiDB-lite"/>
    </source>
</evidence>
<gene>
    <name evidence="2" type="ORF">EVG20_g8253</name>
</gene>
<dbReference type="AlphaFoldDB" id="A0A4Y9Y6N1"/>
<name>A0A4Y9Y6N1_9AGAM</name>
<proteinExistence type="predicted"/>
<organism evidence="2 3">
    <name type="scientific">Dentipellis fragilis</name>
    <dbReference type="NCBI Taxonomy" id="205917"/>
    <lineage>
        <taxon>Eukaryota</taxon>
        <taxon>Fungi</taxon>
        <taxon>Dikarya</taxon>
        <taxon>Basidiomycota</taxon>
        <taxon>Agaricomycotina</taxon>
        <taxon>Agaricomycetes</taxon>
        <taxon>Russulales</taxon>
        <taxon>Hericiaceae</taxon>
        <taxon>Dentipellis</taxon>
    </lineage>
</organism>
<feature type="region of interest" description="Disordered" evidence="1">
    <location>
        <begin position="121"/>
        <end position="143"/>
    </location>
</feature>
<sequence length="143" mass="15613">MGGVLDSNRRHGSPSSAGTTSPTCSSSISVSPRARTRTPIQAYAPRMTHRPIRLPLPQDSFFINLKFTGTVRPVPPPPITNIHSRLHPLQHWHTTHPKASPSVAGPTWSFPVCTRRASAQIRHPAAPARIRPRESTTRPSSPA</sequence>